<keyword evidence="1" id="KW-0472">Membrane</keyword>
<feature type="transmembrane region" description="Helical" evidence="1">
    <location>
        <begin position="65"/>
        <end position="89"/>
    </location>
</feature>
<sequence length="116" mass="13325">MTALWNTFKNLRGQIKKWALYFEAAFYILLIADILLLKGQNGLVYIILLFYYLFVVYIREFEPRVIYIFSAALLIATALLSGIGATLQADKTADYAFIYILAGLVVETKILLFKRE</sequence>
<dbReference type="EMBL" id="MEVA01000016">
    <property type="protein sequence ID" value="OGC47177.1"/>
    <property type="molecule type" value="Genomic_DNA"/>
</dbReference>
<protein>
    <submittedName>
        <fullName evidence="2">Uncharacterized protein</fullName>
    </submittedName>
</protein>
<feature type="transmembrane region" description="Helical" evidence="1">
    <location>
        <begin position="18"/>
        <end position="36"/>
    </location>
</feature>
<keyword evidence="1" id="KW-1133">Transmembrane helix</keyword>
<accession>A0A1F4UQC8</accession>
<gene>
    <name evidence="2" type="ORF">A2886_00840</name>
</gene>
<evidence type="ECO:0000256" key="1">
    <source>
        <dbReference type="SAM" id="Phobius"/>
    </source>
</evidence>
<name>A0A1F4UQC8_UNCKA</name>
<dbReference type="AlphaFoldDB" id="A0A1F4UQC8"/>
<evidence type="ECO:0000313" key="3">
    <source>
        <dbReference type="Proteomes" id="UP000176608"/>
    </source>
</evidence>
<dbReference type="Proteomes" id="UP000176608">
    <property type="component" value="Unassembled WGS sequence"/>
</dbReference>
<comment type="caution">
    <text evidence="2">The sequence shown here is derived from an EMBL/GenBank/DDBJ whole genome shotgun (WGS) entry which is preliminary data.</text>
</comment>
<feature type="transmembrane region" description="Helical" evidence="1">
    <location>
        <begin position="42"/>
        <end position="58"/>
    </location>
</feature>
<dbReference type="STRING" id="1802617.A2886_00840"/>
<organism evidence="2 3">
    <name type="scientific">candidate division WWE3 bacterium RIFCSPHIGHO2_01_FULL_42_13</name>
    <dbReference type="NCBI Taxonomy" id="1802617"/>
    <lineage>
        <taxon>Bacteria</taxon>
        <taxon>Katanobacteria</taxon>
    </lineage>
</organism>
<evidence type="ECO:0000313" key="2">
    <source>
        <dbReference type="EMBL" id="OGC47177.1"/>
    </source>
</evidence>
<proteinExistence type="predicted"/>
<keyword evidence="1" id="KW-0812">Transmembrane</keyword>
<feature type="transmembrane region" description="Helical" evidence="1">
    <location>
        <begin position="95"/>
        <end position="113"/>
    </location>
</feature>
<reference evidence="2 3" key="1">
    <citation type="journal article" date="2016" name="Nat. Commun.">
        <title>Thousands of microbial genomes shed light on interconnected biogeochemical processes in an aquifer system.</title>
        <authorList>
            <person name="Anantharaman K."/>
            <person name="Brown C.T."/>
            <person name="Hug L.A."/>
            <person name="Sharon I."/>
            <person name="Castelle C.J."/>
            <person name="Probst A.J."/>
            <person name="Thomas B.C."/>
            <person name="Singh A."/>
            <person name="Wilkins M.J."/>
            <person name="Karaoz U."/>
            <person name="Brodie E.L."/>
            <person name="Williams K.H."/>
            <person name="Hubbard S.S."/>
            <person name="Banfield J.F."/>
        </authorList>
    </citation>
    <scope>NUCLEOTIDE SEQUENCE [LARGE SCALE GENOMIC DNA]</scope>
</reference>